<protein>
    <recommendedName>
        <fullName evidence="3">Fibronectin type-III domain-containing protein</fullName>
    </recommendedName>
</protein>
<feature type="non-terminal residue" evidence="1">
    <location>
        <position position="88"/>
    </location>
</feature>
<reference evidence="1" key="1">
    <citation type="submission" date="2019-04" db="EMBL/GenBank/DDBJ databases">
        <authorList>
            <person name="Alioto T."/>
            <person name="Alioto T."/>
        </authorList>
    </citation>
    <scope>NUCLEOTIDE SEQUENCE [LARGE SCALE GENOMIC DNA]</scope>
</reference>
<accession>A0A5E4CL21</accession>
<dbReference type="EMBL" id="CABDUW010001552">
    <property type="protein sequence ID" value="VTJ82564.1"/>
    <property type="molecule type" value="Genomic_DNA"/>
</dbReference>
<dbReference type="InterPro" id="IPR039269">
    <property type="entry name" value="ANKFN1"/>
</dbReference>
<dbReference type="PANTHER" id="PTHR21437">
    <property type="entry name" value="WIDE AWAKE"/>
    <property type="match status" value="1"/>
</dbReference>
<proteinExistence type="predicted"/>
<dbReference type="PANTHER" id="PTHR21437:SF1">
    <property type="entry name" value="WIDE AWAKE"/>
    <property type="match status" value="1"/>
</dbReference>
<name>A0A5E4CL21_MARMO</name>
<gene>
    <name evidence="1" type="ORF">MONAX_5E023082</name>
</gene>
<evidence type="ECO:0008006" key="3">
    <source>
        <dbReference type="Google" id="ProtNLM"/>
    </source>
</evidence>
<organism evidence="1 2">
    <name type="scientific">Marmota monax</name>
    <name type="common">Woodchuck</name>
    <dbReference type="NCBI Taxonomy" id="9995"/>
    <lineage>
        <taxon>Eukaryota</taxon>
        <taxon>Metazoa</taxon>
        <taxon>Chordata</taxon>
        <taxon>Craniata</taxon>
        <taxon>Vertebrata</taxon>
        <taxon>Euteleostomi</taxon>
        <taxon>Mammalia</taxon>
        <taxon>Eutheria</taxon>
        <taxon>Euarchontoglires</taxon>
        <taxon>Glires</taxon>
        <taxon>Rodentia</taxon>
        <taxon>Sciuromorpha</taxon>
        <taxon>Sciuridae</taxon>
        <taxon>Xerinae</taxon>
        <taxon>Marmotini</taxon>
        <taxon>Marmota</taxon>
    </lineage>
</organism>
<feature type="non-terminal residue" evidence="1">
    <location>
        <position position="1"/>
    </location>
</feature>
<keyword evidence="2" id="KW-1185">Reference proteome</keyword>
<evidence type="ECO:0000313" key="2">
    <source>
        <dbReference type="Proteomes" id="UP000335636"/>
    </source>
</evidence>
<dbReference type="Proteomes" id="UP000335636">
    <property type="component" value="Unassembled WGS sequence"/>
</dbReference>
<evidence type="ECO:0000313" key="1">
    <source>
        <dbReference type="EMBL" id="VTJ82564.1"/>
    </source>
</evidence>
<dbReference type="AlphaFoldDB" id="A0A5E4CL21"/>
<comment type="caution">
    <text evidence="1">The sequence shown here is derived from an EMBL/GenBank/DDBJ whole genome shotgun (WGS) entry which is preliminary data.</text>
</comment>
<sequence>GQQYFVQVSAYNMKGWGPAQTTTPACASPSSRCWLLSGLAAGSNSSSLSVVPWPSPLTLLATHQTFSGQHLRHRMSDSSAKTLLGQQL</sequence>